<proteinExistence type="inferred from homology"/>
<keyword evidence="6" id="KW-0677">Repeat</keyword>
<dbReference type="PROSITE" id="PS51450">
    <property type="entry name" value="LRR"/>
    <property type="match status" value="1"/>
</dbReference>
<dbReference type="InterPro" id="IPR001611">
    <property type="entry name" value="Leu-rich_rpt"/>
</dbReference>
<dbReference type="FunFam" id="1.25.40.120:FF:000035">
    <property type="entry name" value="Geranylgeranyl transferase type-2 subunit alpha"/>
    <property type="match status" value="1"/>
</dbReference>
<dbReference type="Pfam" id="PF01239">
    <property type="entry name" value="PPTA"/>
    <property type="match status" value="5"/>
</dbReference>
<dbReference type="Proteomes" id="UP001419268">
    <property type="component" value="Unassembled WGS sequence"/>
</dbReference>
<keyword evidence="4 9" id="KW-0637">Prenyltransferase</keyword>
<evidence type="ECO:0000256" key="2">
    <source>
        <dbReference type="ARBA" id="ARBA00012656"/>
    </source>
</evidence>
<comment type="caution">
    <text evidence="10">The sequence shown here is derived from an EMBL/GenBank/DDBJ whole genome shotgun (WGS) entry which is preliminary data.</text>
</comment>
<accession>A0AAP0JG36</accession>
<dbReference type="EMBL" id="JBBNAG010000005">
    <property type="protein sequence ID" value="KAK9133279.1"/>
    <property type="molecule type" value="Genomic_DNA"/>
</dbReference>
<dbReference type="GO" id="GO:0097354">
    <property type="term" value="P:prenylation"/>
    <property type="evidence" value="ECO:0007669"/>
    <property type="project" value="UniProtKB-UniRule"/>
</dbReference>
<evidence type="ECO:0000256" key="6">
    <source>
        <dbReference type="ARBA" id="ARBA00022737"/>
    </source>
</evidence>
<organism evidence="10 11">
    <name type="scientific">Stephania cephalantha</name>
    <dbReference type="NCBI Taxonomy" id="152367"/>
    <lineage>
        <taxon>Eukaryota</taxon>
        <taxon>Viridiplantae</taxon>
        <taxon>Streptophyta</taxon>
        <taxon>Embryophyta</taxon>
        <taxon>Tracheophyta</taxon>
        <taxon>Spermatophyta</taxon>
        <taxon>Magnoliopsida</taxon>
        <taxon>Ranunculales</taxon>
        <taxon>Menispermaceae</taxon>
        <taxon>Menispermoideae</taxon>
        <taxon>Cissampelideae</taxon>
        <taxon>Stephania</taxon>
    </lineage>
</organism>
<evidence type="ECO:0000256" key="8">
    <source>
        <dbReference type="ARBA" id="ARBA00047658"/>
    </source>
</evidence>
<dbReference type="SUPFAM" id="SSF48439">
    <property type="entry name" value="Protein prenylyltransferase"/>
    <property type="match status" value="1"/>
</dbReference>
<dbReference type="Gene3D" id="1.25.40.120">
    <property type="entry name" value="Protein prenylyltransferase"/>
    <property type="match status" value="1"/>
</dbReference>
<keyword evidence="5 9" id="KW-0808">Transferase</keyword>
<dbReference type="InterPro" id="IPR032675">
    <property type="entry name" value="LRR_dom_sf"/>
</dbReference>
<comment type="function">
    <text evidence="9">Catalyzes the transfer of a geranyl-geranyl moiety from geranyl-geranyl pyrophosphate to cysteines occuring in specific C-terminal amino acid sequences.</text>
</comment>
<evidence type="ECO:0000313" key="10">
    <source>
        <dbReference type="EMBL" id="KAK9133279.1"/>
    </source>
</evidence>
<comment type="catalytic activity">
    <reaction evidence="8 9">
        <text>geranylgeranyl diphosphate + L-cysteinyl-[protein] = S-geranylgeranyl-L-cysteinyl-[protein] + diphosphate</text>
        <dbReference type="Rhea" id="RHEA:21240"/>
        <dbReference type="Rhea" id="RHEA-COMP:10131"/>
        <dbReference type="Rhea" id="RHEA-COMP:11537"/>
        <dbReference type="ChEBI" id="CHEBI:29950"/>
        <dbReference type="ChEBI" id="CHEBI:33019"/>
        <dbReference type="ChEBI" id="CHEBI:57533"/>
        <dbReference type="ChEBI" id="CHEBI:86021"/>
        <dbReference type="EC" id="2.5.1.60"/>
    </reaction>
</comment>
<keyword evidence="11" id="KW-1185">Reference proteome</keyword>
<dbReference type="EC" id="2.5.1.60" evidence="2 9"/>
<evidence type="ECO:0000256" key="9">
    <source>
        <dbReference type="RuleBase" id="RU367120"/>
    </source>
</evidence>
<reference evidence="10 11" key="1">
    <citation type="submission" date="2024-01" db="EMBL/GenBank/DDBJ databases">
        <title>Genome assemblies of Stephania.</title>
        <authorList>
            <person name="Yang L."/>
        </authorList>
    </citation>
    <scope>NUCLEOTIDE SEQUENCE [LARGE SCALE GENOMIC DNA]</scope>
    <source>
        <strain evidence="10">JXDWG</strain>
        <tissue evidence="10">Leaf</tissue>
    </source>
</reference>
<evidence type="ECO:0000256" key="4">
    <source>
        <dbReference type="ARBA" id="ARBA00022602"/>
    </source>
</evidence>
<dbReference type="InterPro" id="IPR002088">
    <property type="entry name" value="Prenyl_trans_a"/>
</dbReference>
<evidence type="ECO:0000256" key="5">
    <source>
        <dbReference type="ARBA" id="ARBA00022679"/>
    </source>
</evidence>
<evidence type="ECO:0000256" key="3">
    <source>
        <dbReference type="ARBA" id="ARBA00014772"/>
    </source>
</evidence>
<comment type="similarity">
    <text evidence="1 9">Belongs to the protein prenyltransferase subunit alpha family.</text>
</comment>
<sequence>MSMHGGIQFFTPVHGCIGNALITPQNNESSSGVSVSGSYTHIDSLDSSLAFTLIESLNLNRSYDKEALEVSSKLLELNPELYTAWNYRKLAVEHALLSEENSDTIRAILDEELKVVENALRRNFKSYGAWEHRKWVLKKEYSSVDQELRLLDQFQKADSRNFHAWNYRRFVAKLKNLPAEEELKYTTSMIESNFSNYSAWHNRSVILSHLLKENPQGLDSKHNVLKEEYDLVHQALFTDPDDQSGWFYHLWLLAQTAAPDAPSLISFWPAHGSDLVVSSNGSLPLILYFDQVVEGVNSSSITVTYTFCEGEDLVWKPLSVNYSGKAQAWMTYLKFPELGNNSSEVYTIEVSLGQVNGIISSSGSSLSLPLRFTFTTRVQSTPSEHSEGIVTMKMLSWKDEEFCRNEEVLQYFNPCILPSDLLRISKDSQQTTLKWKLETFTHEIALFRDLLLEMNWQLSCKLLKIGMLTLARLLLAHDALMLHNTTSVSQKANCKEILELFQDLMKLDPTHSRFYKDMLSIVLMEQMVSNRNSLEGYCWYYGTSTSSLTQNIICLRLNNLSLSRMGSFEHLLWVQMIDLRGNELRSIEGLEVLQRLTCLNLSHNNLISFTALAPLRLLSSLKVLDISHNEIGAHSIDTSRYLCSSLLSQSAGDDCNLDEYAINNVDIAKYWEAVLVFKGLQLTQLDVTGNAVSDDDKFSLLLVKILPKLKWLDGNAVY</sequence>
<name>A0AAP0JG36_9MAGN</name>
<evidence type="ECO:0000256" key="7">
    <source>
        <dbReference type="ARBA" id="ARBA00031267"/>
    </source>
</evidence>
<gene>
    <name evidence="10" type="ORF">Scep_012807</name>
</gene>
<dbReference type="PANTHER" id="PTHR11129">
    <property type="entry name" value="PROTEIN FARNESYLTRANSFERASE ALPHA SUBUNIT/RAB GERANYLGERANYL TRANSFERASE ALPHA SUBUNIT"/>
    <property type="match status" value="1"/>
</dbReference>
<evidence type="ECO:0000256" key="1">
    <source>
        <dbReference type="ARBA" id="ARBA00006734"/>
    </source>
</evidence>
<dbReference type="GO" id="GO:0005968">
    <property type="term" value="C:Rab-protein geranylgeranyltransferase complex"/>
    <property type="evidence" value="ECO:0007669"/>
    <property type="project" value="TreeGrafter"/>
</dbReference>
<dbReference type="Gene3D" id="3.80.10.10">
    <property type="entry name" value="Ribonuclease Inhibitor"/>
    <property type="match status" value="1"/>
</dbReference>
<dbReference type="AlphaFoldDB" id="A0AAP0JG36"/>
<dbReference type="GO" id="GO:0004663">
    <property type="term" value="F:Rab geranylgeranyltransferase activity"/>
    <property type="evidence" value="ECO:0007669"/>
    <property type="project" value="UniProtKB-UniRule"/>
</dbReference>
<dbReference type="PROSITE" id="PS51147">
    <property type="entry name" value="PFTA"/>
    <property type="match status" value="5"/>
</dbReference>
<evidence type="ECO:0000313" key="11">
    <source>
        <dbReference type="Proteomes" id="UP001419268"/>
    </source>
</evidence>
<dbReference type="SUPFAM" id="SSF52058">
    <property type="entry name" value="L domain-like"/>
    <property type="match status" value="1"/>
</dbReference>
<dbReference type="PANTHER" id="PTHR11129:SF2">
    <property type="entry name" value="GERANYLGERANYL TRANSFERASE TYPE-2 SUBUNIT ALPHA"/>
    <property type="match status" value="1"/>
</dbReference>
<protein>
    <recommendedName>
        <fullName evidence="3 9">Geranylgeranyl transferase type-2 subunit alpha</fullName>
        <ecNumber evidence="2 9">2.5.1.60</ecNumber>
    </recommendedName>
    <alternativeName>
        <fullName evidence="7 9">Geranylgeranyl transferase type II subunit alpha</fullName>
    </alternativeName>
</protein>